<accession>C1C3D2</accession>
<feature type="non-terminal residue" evidence="1">
    <location>
        <position position="1"/>
    </location>
</feature>
<sequence length="34" mass="3697">LCILRVKSFLQNTDFCTAAAVRALETSASACETY</sequence>
<evidence type="ECO:0000313" key="1">
    <source>
        <dbReference type="EMBL" id="ACO34919.1"/>
    </source>
</evidence>
<protein>
    <submittedName>
        <fullName evidence="1">MIP08562p</fullName>
    </submittedName>
</protein>
<dbReference type="EMBL" id="BT081361">
    <property type="protein sequence ID" value="ACO34919.1"/>
    <property type="molecule type" value="mRNA"/>
</dbReference>
<name>C1C3D2_DROME</name>
<reference evidence="1" key="1">
    <citation type="submission" date="2009-03" db="EMBL/GenBank/DDBJ databases">
        <authorList>
            <person name="Carlson J."/>
            <person name="Booth B."/>
            <person name="Frise E."/>
            <person name="Sandler J."/>
            <person name="Wan K."/>
            <person name="Yu C."/>
            <person name="Celniker S."/>
        </authorList>
    </citation>
    <scope>NUCLEOTIDE SEQUENCE</scope>
</reference>
<organism evidence="1">
    <name type="scientific">Drosophila melanogaster</name>
    <name type="common">Fruit fly</name>
    <dbReference type="NCBI Taxonomy" id="7227"/>
    <lineage>
        <taxon>Eukaryota</taxon>
        <taxon>Metazoa</taxon>
        <taxon>Ecdysozoa</taxon>
        <taxon>Arthropoda</taxon>
        <taxon>Hexapoda</taxon>
        <taxon>Insecta</taxon>
        <taxon>Pterygota</taxon>
        <taxon>Neoptera</taxon>
        <taxon>Endopterygota</taxon>
        <taxon>Diptera</taxon>
        <taxon>Brachycera</taxon>
        <taxon>Muscomorpha</taxon>
        <taxon>Ephydroidea</taxon>
        <taxon>Drosophilidae</taxon>
        <taxon>Drosophila</taxon>
        <taxon>Sophophora</taxon>
    </lineage>
</organism>
<dbReference type="AlphaFoldDB" id="C1C3D2"/>
<proteinExistence type="evidence at transcript level"/>